<proteinExistence type="inferred from homology"/>
<organism evidence="2 3">
    <name type="scientific">Raoultella terrigena</name>
    <name type="common">Klebsiella terrigena</name>
    <dbReference type="NCBI Taxonomy" id="577"/>
    <lineage>
        <taxon>Bacteria</taxon>
        <taxon>Pseudomonadati</taxon>
        <taxon>Pseudomonadota</taxon>
        <taxon>Gammaproteobacteria</taxon>
        <taxon>Enterobacterales</taxon>
        <taxon>Enterobacteriaceae</taxon>
        <taxon>Klebsiella/Raoultella group</taxon>
        <taxon>Raoultella</taxon>
    </lineage>
</organism>
<comment type="similarity">
    <text evidence="1">Belongs to the ROK (NagC/XylR) family.</text>
</comment>
<evidence type="ECO:0000313" key="3">
    <source>
        <dbReference type="Proteomes" id="UP000339249"/>
    </source>
</evidence>
<evidence type="ECO:0000256" key="1">
    <source>
        <dbReference type="ARBA" id="ARBA00006479"/>
    </source>
</evidence>
<accession>A0A4U9CV95</accession>
<dbReference type="InterPro" id="IPR000600">
    <property type="entry name" value="ROK"/>
</dbReference>
<gene>
    <name evidence="2" type="ORF">NCTC9185_00369</name>
</gene>
<sequence length="141" mass="15086">MPAGKPCRCGKRGCLDTVASLTAIFEQARMEGIEATSLAELEALARKGHSGAIHILHQAGDALGMAISHQIQTHDPAAIMLAHQPDSFQGLLNTVMQQAIETYLLPGMAGKTPLIYRPLEQDSWALAAASVALTHVLFPEY</sequence>
<dbReference type="PANTHER" id="PTHR18964">
    <property type="entry name" value="ROK (REPRESSOR, ORF, KINASE) FAMILY"/>
    <property type="match status" value="1"/>
</dbReference>
<dbReference type="Proteomes" id="UP000339249">
    <property type="component" value="Unassembled WGS sequence"/>
</dbReference>
<dbReference type="EMBL" id="CABDVU010000001">
    <property type="protein sequence ID" value="VTN08492.1"/>
    <property type="molecule type" value="Genomic_DNA"/>
</dbReference>
<evidence type="ECO:0000313" key="2">
    <source>
        <dbReference type="EMBL" id="VTN08492.1"/>
    </source>
</evidence>
<dbReference type="AlphaFoldDB" id="A0A4U9CV95"/>
<name>A0A4U9CV95_RAOTE</name>
<dbReference type="GO" id="GO:0016301">
    <property type="term" value="F:kinase activity"/>
    <property type="evidence" value="ECO:0007669"/>
    <property type="project" value="UniProtKB-KW"/>
</dbReference>
<protein>
    <submittedName>
        <fullName evidence="2">Fructokinase</fullName>
    </submittedName>
</protein>
<dbReference type="PANTHER" id="PTHR18964:SF149">
    <property type="entry name" value="BIFUNCTIONAL UDP-N-ACETYLGLUCOSAMINE 2-EPIMERASE_N-ACETYLMANNOSAMINE KINASE"/>
    <property type="match status" value="1"/>
</dbReference>
<keyword evidence="2" id="KW-0808">Transferase</keyword>
<dbReference type="Gene3D" id="3.30.420.40">
    <property type="match status" value="1"/>
</dbReference>
<keyword evidence="2" id="KW-0418">Kinase</keyword>
<dbReference type="InterPro" id="IPR043129">
    <property type="entry name" value="ATPase_NBD"/>
</dbReference>
<reference evidence="2 3" key="1">
    <citation type="submission" date="2019-04" db="EMBL/GenBank/DDBJ databases">
        <authorList>
            <consortium name="Pathogen Informatics"/>
        </authorList>
    </citation>
    <scope>NUCLEOTIDE SEQUENCE [LARGE SCALE GENOMIC DNA]</scope>
    <source>
        <strain evidence="2 3">NCTC9185</strain>
    </source>
</reference>
<dbReference type="SUPFAM" id="SSF53067">
    <property type="entry name" value="Actin-like ATPase domain"/>
    <property type="match status" value="1"/>
</dbReference>
<dbReference type="Pfam" id="PF00480">
    <property type="entry name" value="ROK"/>
    <property type="match status" value="1"/>
</dbReference>